<dbReference type="AlphaFoldDB" id="A0A0P4VWB1"/>
<dbReference type="SUPFAM" id="SSF50630">
    <property type="entry name" value="Acid proteases"/>
    <property type="match status" value="1"/>
</dbReference>
<dbReference type="CDD" id="cd00303">
    <property type="entry name" value="retropepsin_like"/>
    <property type="match status" value="1"/>
</dbReference>
<dbReference type="EMBL" id="GDRN01103488">
    <property type="protein sequence ID" value="JAI58076.1"/>
    <property type="molecule type" value="Transcribed_RNA"/>
</dbReference>
<dbReference type="Gene3D" id="2.40.70.10">
    <property type="entry name" value="Acid Proteases"/>
    <property type="match status" value="1"/>
</dbReference>
<organism evidence="1">
    <name type="scientific">Scylla olivacea</name>
    <name type="common">Orange mud crab</name>
    <name type="synonym">Cancer olivacea</name>
    <dbReference type="NCBI Taxonomy" id="85551"/>
    <lineage>
        <taxon>Eukaryota</taxon>
        <taxon>Metazoa</taxon>
        <taxon>Ecdysozoa</taxon>
        <taxon>Arthropoda</taxon>
        <taxon>Crustacea</taxon>
        <taxon>Multicrustacea</taxon>
        <taxon>Malacostraca</taxon>
        <taxon>Eumalacostraca</taxon>
        <taxon>Eucarida</taxon>
        <taxon>Decapoda</taxon>
        <taxon>Pleocyemata</taxon>
        <taxon>Brachyura</taxon>
        <taxon>Eubrachyura</taxon>
        <taxon>Portunoidea</taxon>
        <taxon>Portunidae</taxon>
        <taxon>Portuninae</taxon>
        <taxon>Scylla</taxon>
    </lineage>
</organism>
<dbReference type="InterPro" id="IPR021109">
    <property type="entry name" value="Peptidase_aspartic_dom_sf"/>
</dbReference>
<name>A0A0P4VWB1_SCYOL</name>
<evidence type="ECO:0008006" key="2">
    <source>
        <dbReference type="Google" id="ProtNLM"/>
    </source>
</evidence>
<accession>A0A0P4VWB1</accession>
<protein>
    <recommendedName>
        <fullName evidence="2">Peptidase A2 domain-containing protein</fullName>
    </recommendedName>
</protein>
<proteinExistence type="predicted"/>
<dbReference type="Pfam" id="PF13650">
    <property type="entry name" value="Asp_protease_2"/>
    <property type="match status" value="1"/>
</dbReference>
<evidence type="ECO:0000313" key="1">
    <source>
        <dbReference type="EMBL" id="JAI58076.1"/>
    </source>
</evidence>
<reference evidence="1" key="1">
    <citation type="submission" date="2015-09" db="EMBL/GenBank/DDBJ databases">
        <title>Scylla olivacea transcriptome.</title>
        <authorList>
            <person name="Ikhwanuddin M."/>
        </authorList>
    </citation>
    <scope>NUCLEOTIDE SEQUENCE</scope>
</reference>
<sequence>MSNYPTQAMQTKKRKLEEGTPVLQLMLEPPSVPVKKPRLGAHPRLSVSAKNQLVVVVNGYECSALLDSGSNGTVVFWNMARRLGLITGHEPTAPMLIQLWDGLTDVEVLRLQSITVDLGSGVVVDTPALVYPEWLEPYYDGGNKLLLDSHHLRRGDMVQAFRAGGSDIFVRKPH</sequence>